<dbReference type="GO" id="GO:0055085">
    <property type="term" value="P:transmembrane transport"/>
    <property type="evidence" value="ECO:0007669"/>
    <property type="project" value="InterPro"/>
</dbReference>
<keyword evidence="10" id="KW-1185">Reference proteome</keyword>
<gene>
    <name evidence="9" type="ORF">EV209_0912</name>
</gene>
<keyword evidence="6 7" id="KW-0472">Membrane</keyword>
<protein>
    <submittedName>
        <fullName evidence="9">Carbohydrate ABC transporter membrane protein 1 (CUT1 family)</fullName>
    </submittedName>
</protein>
<feature type="transmembrane region" description="Helical" evidence="7">
    <location>
        <begin position="261"/>
        <end position="281"/>
    </location>
</feature>
<dbReference type="SUPFAM" id="SSF161098">
    <property type="entry name" value="MetI-like"/>
    <property type="match status" value="1"/>
</dbReference>
<name>A0A4V2F8B0_9FIRM</name>
<feature type="transmembrane region" description="Helical" evidence="7">
    <location>
        <begin position="151"/>
        <end position="175"/>
    </location>
</feature>
<dbReference type="AlphaFoldDB" id="A0A4V2F8B0"/>
<dbReference type="RefSeq" id="WP_130433462.1">
    <property type="nucleotide sequence ID" value="NZ_SGXF01000001.1"/>
</dbReference>
<dbReference type="InterPro" id="IPR051393">
    <property type="entry name" value="ABC_transporter_permease"/>
</dbReference>
<proteinExistence type="inferred from homology"/>
<comment type="subcellular location">
    <subcellularLocation>
        <location evidence="1 7">Cell membrane</location>
        <topology evidence="1 7">Multi-pass membrane protein</topology>
    </subcellularLocation>
</comment>
<dbReference type="Gene3D" id="1.10.3720.10">
    <property type="entry name" value="MetI-like"/>
    <property type="match status" value="1"/>
</dbReference>
<dbReference type="PROSITE" id="PS50928">
    <property type="entry name" value="ABC_TM1"/>
    <property type="match status" value="1"/>
</dbReference>
<evidence type="ECO:0000256" key="5">
    <source>
        <dbReference type="ARBA" id="ARBA00022989"/>
    </source>
</evidence>
<evidence type="ECO:0000256" key="3">
    <source>
        <dbReference type="ARBA" id="ARBA00022475"/>
    </source>
</evidence>
<evidence type="ECO:0000313" key="10">
    <source>
        <dbReference type="Proteomes" id="UP000292927"/>
    </source>
</evidence>
<dbReference type="InterPro" id="IPR035906">
    <property type="entry name" value="MetI-like_sf"/>
</dbReference>
<sequence>MYKKDKYLGYCFIAPWLLGFLVLTLYPFVVSFVYSFTDYDMFKMQFAGLQNYIDIFTKDKIFMGSLGKTLLYTAVSVPLKLLVALLVAMMLNKLKRGRAVYYTIFYLPSILGSSVALAVLWKYVFKKDGLLNLLLGAVGISGANWLGDPNLVLYVMMLLPLWQMGAPMVLFLAALKNVPVDLTEAARIDGARPFQVFKSITLPMISPIIFFNAIMQTIEIIQIFTPAYLITKGGPVKQTYLYSLYLYDTAFRDLRIGYASALSWILFAVIITFTLVFFALSKKWVYYGDEK</sequence>
<dbReference type="GO" id="GO:0005886">
    <property type="term" value="C:plasma membrane"/>
    <property type="evidence" value="ECO:0007669"/>
    <property type="project" value="UniProtKB-SubCell"/>
</dbReference>
<organism evidence="9 10">
    <name type="scientific">Cuneatibacter caecimuris</name>
    <dbReference type="NCBI Taxonomy" id="1796618"/>
    <lineage>
        <taxon>Bacteria</taxon>
        <taxon>Bacillati</taxon>
        <taxon>Bacillota</taxon>
        <taxon>Clostridia</taxon>
        <taxon>Lachnospirales</taxon>
        <taxon>Lachnospiraceae</taxon>
        <taxon>Cuneatibacter</taxon>
    </lineage>
</organism>
<dbReference type="Pfam" id="PF00528">
    <property type="entry name" value="BPD_transp_1"/>
    <property type="match status" value="1"/>
</dbReference>
<feature type="transmembrane region" description="Helical" evidence="7">
    <location>
        <begin position="70"/>
        <end position="91"/>
    </location>
</feature>
<comment type="similarity">
    <text evidence="7">Belongs to the binding-protein-dependent transport system permease family.</text>
</comment>
<dbReference type="EMBL" id="SGXF01000001">
    <property type="protein sequence ID" value="RZT02787.1"/>
    <property type="molecule type" value="Genomic_DNA"/>
</dbReference>
<feature type="transmembrane region" description="Helical" evidence="7">
    <location>
        <begin position="7"/>
        <end position="34"/>
    </location>
</feature>
<dbReference type="Proteomes" id="UP000292927">
    <property type="component" value="Unassembled WGS sequence"/>
</dbReference>
<dbReference type="InterPro" id="IPR000515">
    <property type="entry name" value="MetI-like"/>
</dbReference>
<keyword evidence="3" id="KW-1003">Cell membrane</keyword>
<dbReference type="OrthoDB" id="9788108at2"/>
<evidence type="ECO:0000256" key="4">
    <source>
        <dbReference type="ARBA" id="ARBA00022692"/>
    </source>
</evidence>
<evidence type="ECO:0000313" key="9">
    <source>
        <dbReference type="EMBL" id="RZT02787.1"/>
    </source>
</evidence>
<keyword evidence="2 7" id="KW-0813">Transport</keyword>
<keyword evidence="4 7" id="KW-0812">Transmembrane</keyword>
<dbReference type="PANTHER" id="PTHR30193">
    <property type="entry name" value="ABC TRANSPORTER PERMEASE PROTEIN"/>
    <property type="match status" value="1"/>
</dbReference>
<feature type="transmembrane region" description="Helical" evidence="7">
    <location>
        <begin position="196"/>
        <end position="215"/>
    </location>
</feature>
<evidence type="ECO:0000256" key="1">
    <source>
        <dbReference type="ARBA" id="ARBA00004651"/>
    </source>
</evidence>
<reference evidence="9 10" key="1">
    <citation type="submission" date="2019-02" db="EMBL/GenBank/DDBJ databases">
        <title>Genomic Encyclopedia of Type Strains, Phase IV (KMG-IV): sequencing the most valuable type-strain genomes for metagenomic binning, comparative biology and taxonomic classification.</title>
        <authorList>
            <person name="Goeker M."/>
        </authorList>
    </citation>
    <scope>NUCLEOTIDE SEQUENCE [LARGE SCALE GENOMIC DNA]</scope>
    <source>
        <strain evidence="9 10">DSM 29486</strain>
    </source>
</reference>
<evidence type="ECO:0000259" key="8">
    <source>
        <dbReference type="PROSITE" id="PS50928"/>
    </source>
</evidence>
<evidence type="ECO:0000256" key="2">
    <source>
        <dbReference type="ARBA" id="ARBA00022448"/>
    </source>
</evidence>
<evidence type="ECO:0000256" key="6">
    <source>
        <dbReference type="ARBA" id="ARBA00023136"/>
    </source>
</evidence>
<keyword evidence="5 7" id="KW-1133">Transmembrane helix</keyword>
<evidence type="ECO:0000256" key="7">
    <source>
        <dbReference type="RuleBase" id="RU363032"/>
    </source>
</evidence>
<dbReference type="SUPFAM" id="SSF160964">
    <property type="entry name" value="MalF N-terminal region-like"/>
    <property type="match status" value="1"/>
</dbReference>
<accession>A0A4V2F8B0</accession>
<feature type="transmembrane region" description="Helical" evidence="7">
    <location>
        <begin position="103"/>
        <end position="124"/>
    </location>
</feature>
<dbReference type="CDD" id="cd06261">
    <property type="entry name" value="TM_PBP2"/>
    <property type="match status" value="1"/>
</dbReference>
<comment type="caution">
    <text evidence="9">The sequence shown here is derived from an EMBL/GenBank/DDBJ whole genome shotgun (WGS) entry which is preliminary data.</text>
</comment>
<feature type="domain" description="ABC transmembrane type-1" evidence="8">
    <location>
        <begin position="66"/>
        <end position="277"/>
    </location>
</feature>
<dbReference type="PANTHER" id="PTHR30193:SF1">
    <property type="entry name" value="ABC TRANSPORTER PERMEASE PROTEIN YESP-RELATED"/>
    <property type="match status" value="1"/>
</dbReference>